<evidence type="ECO:0000313" key="7">
    <source>
        <dbReference type="EMBL" id="RGM08838.1"/>
    </source>
</evidence>
<dbReference type="InterPro" id="IPR013785">
    <property type="entry name" value="Aldolase_TIM"/>
</dbReference>
<dbReference type="AlphaFoldDB" id="A0A173YBN8"/>
<evidence type="ECO:0000256" key="2">
    <source>
        <dbReference type="ARBA" id="ARBA00023239"/>
    </source>
</evidence>
<evidence type="ECO:0000313" key="9">
    <source>
        <dbReference type="Proteomes" id="UP000261257"/>
    </source>
</evidence>
<dbReference type="PANTHER" id="PTHR12128:SF66">
    <property type="entry name" value="4-HYDROXY-2-OXOGLUTARATE ALDOLASE, MITOCHONDRIAL"/>
    <property type="match status" value="1"/>
</dbReference>
<dbReference type="Pfam" id="PF00701">
    <property type="entry name" value="DHDPS"/>
    <property type="match status" value="1"/>
</dbReference>
<evidence type="ECO:0000256" key="1">
    <source>
        <dbReference type="ARBA" id="ARBA00007592"/>
    </source>
</evidence>
<dbReference type="EMBL" id="CYZE01000001">
    <property type="protein sequence ID" value="CUN61324.1"/>
    <property type="molecule type" value="Genomic_DNA"/>
</dbReference>
<evidence type="ECO:0000313" key="8">
    <source>
        <dbReference type="Proteomes" id="UP000095651"/>
    </source>
</evidence>
<evidence type="ECO:0000313" key="6">
    <source>
        <dbReference type="EMBL" id="CUN61324.1"/>
    </source>
</evidence>
<feature type="active site" description="Proton donor/acceptor" evidence="4">
    <location>
        <position position="138"/>
    </location>
</feature>
<organism evidence="6 8">
    <name type="scientific">Hungatella hathewayi</name>
    <dbReference type="NCBI Taxonomy" id="154046"/>
    <lineage>
        <taxon>Bacteria</taxon>
        <taxon>Bacillati</taxon>
        <taxon>Bacillota</taxon>
        <taxon>Clostridia</taxon>
        <taxon>Lachnospirales</taxon>
        <taxon>Lachnospiraceae</taxon>
        <taxon>Hungatella</taxon>
    </lineage>
</organism>
<protein>
    <submittedName>
        <fullName evidence="7">Dihydrodipicolinate synthase family protein</fullName>
    </submittedName>
    <submittedName>
        <fullName evidence="6">Dihydrodipicolinate synthese family protein</fullName>
        <ecNumber evidence="6">4.1.2.-</ecNumber>
    </submittedName>
</protein>
<dbReference type="InterPro" id="IPR002220">
    <property type="entry name" value="DapA-like"/>
</dbReference>
<accession>A0A173YBN8</accession>
<dbReference type="Gene3D" id="3.20.20.70">
    <property type="entry name" value="Aldolase class I"/>
    <property type="match status" value="1"/>
</dbReference>
<keyword evidence="2 3" id="KW-0456">Lyase</keyword>
<sequence length="301" mass="33422">MKDITLQGITAPVLTPFCENGEVNTGEYARLIKYITGCGIRGIFVGGTSGEFVNLRTEERERLLAAAKEAAEEEVTVLFNVTAMNEHELYHMIEWAKKEGADAVSVTAPYYHRYDEMALCRYFGKVAEAAEGMPVYLYNMSGMTNNPITPMVLKTVAEQHRNICGVKDSSMDFMTLLNYQVAMEKMDFELITGNDAQVLPALMAGAAGGIIAVASVFPELSFSIWSNFKDGNIEAAKASQKTVLQIRELFRSVMPTIAHKEALKLKGFDMGPSRFPFRDLTEEEMRKLKRGLVNLGMIKGD</sequence>
<reference evidence="7 9" key="2">
    <citation type="submission" date="2018-08" db="EMBL/GenBank/DDBJ databases">
        <title>A genome reference for cultivated species of the human gut microbiota.</title>
        <authorList>
            <person name="Zou Y."/>
            <person name="Xue W."/>
            <person name="Luo G."/>
        </authorList>
    </citation>
    <scope>NUCLEOTIDE SEQUENCE [LARGE SCALE GENOMIC DNA]</scope>
    <source>
        <strain evidence="7 9">TF05-11AC</strain>
    </source>
</reference>
<dbReference type="EC" id="4.1.2.-" evidence="6"/>
<dbReference type="SUPFAM" id="SSF51569">
    <property type="entry name" value="Aldolase"/>
    <property type="match status" value="1"/>
</dbReference>
<dbReference type="Proteomes" id="UP000095651">
    <property type="component" value="Unassembled WGS sequence"/>
</dbReference>
<feature type="active site" description="Schiff-base intermediate with substrate" evidence="4">
    <location>
        <position position="167"/>
    </location>
</feature>
<evidence type="ECO:0000256" key="5">
    <source>
        <dbReference type="PIRSR" id="PIRSR001365-2"/>
    </source>
</evidence>
<dbReference type="SMART" id="SM01130">
    <property type="entry name" value="DHDPS"/>
    <property type="match status" value="1"/>
</dbReference>
<feature type="binding site" evidence="5">
    <location>
        <position position="210"/>
    </location>
    <ligand>
        <name>pyruvate</name>
        <dbReference type="ChEBI" id="CHEBI:15361"/>
    </ligand>
</feature>
<dbReference type="PANTHER" id="PTHR12128">
    <property type="entry name" value="DIHYDRODIPICOLINATE SYNTHASE"/>
    <property type="match status" value="1"/>
</dbReference>
<proteinExistence type="inferred from homology"/>
<evidence type="ECO:0000256" key="3">
    <source>
        <dbReference type="PIRNR" id="PIRNR001365"/>
    </source>
</evidence>
<comment type="similarity">
    <text evidence="1 3">Belongs to the DapA family.</text>
</comment>
<dbReference type="CDD" id="cd00408">
    <property type="entry name" value="DHDPS-like"/>
    <property type="match status" value="1"/>
</dbReference>
<gene>
    <name evidence="6" type="primary">yagE_1</name>
    <name evidence="7" type="ORF">DXC39_02420</name>
    <name evidence="6" type="ORF">ERS852407_00706</name>
</gene>
<dbReference type="Proteomes" id="UP000261257">
    <property type="component" value="Unassembled WGS sequence"/>
</dbReference>
<reference evidence="6 8" key="1">
    <citation type="submission" date="2015-09" db="EMBL/GenBank/DDBJ databases">
        <authorList>
            <consortium name="Pathogen Informatics"/>
        </authorList>
    </citation>
    <scope>NUCLEOTIDE SEQUENCE [LARGE SCALE GENOMIC DNA]</scope>
    <source>
        <strain evidence="6 8">2789STDY5608850</strain>
    </source>
</reference>
<evidence type="ECO:0000256" key="4">
    <source>
        <dbReference type="PIRSR" id="PIRSR001365-1"/>
    </source>
</evidence>
<dbReference type="PRINTS" id="PR00146">
    <property type="entry name" value="DHPICSNTHASE"/>
</dbReference>
<dbReference type="RefSeq" id="WP_055653004.1">
    <property type="nucleotide sequence ID" value="NZ_CABIXC010000001.1"/>
</dbReference>
<dbReference type="EMBL" id="QSSQ01000001">
    <property type="protein sequence ID" value="RGM08838.1"/>
    <property type="molecule type" value="Genomic_DNA"/>
</dbReference>
<name>A0A173YBN8_9FIRM</name>
<dbReference type="PIRSF" id="PIRSF001365">
    <property type="entry name" value="DHDPS"/>
    <property type="match status" value="1"/>
</dbReference>
<dbReference type="GO" id="GO:0008840">
    <property type="term" value="F:4-hydroxy-tetrahydrodipicolinate synthase activity"/>
    <property type="evidence" value="ECO:0007669"/>
    <property type="project" value="TreeGrafter"/>
</dbReference>